<keyword evidence="3" id="KW-1133">Transmembrane helix</keyword>
<dbReference type="SMART" id="SM00248">
    <property type="entry name" value="ANK"/>
    <property type="match status" value="4"/>
</dbReference>
<dbReference type="OrthoDB" id="10015264at2759"/>
<dbReference type="Pfam" id="PF00168">
    <property type="entry name" value="C2"/>
    <property type="match status" value="1"/>
</dbReference>
<feature type="repeat" description="ANK" evidence="1">
    <location>
        <begin position="255"/>
        <end position="287"/>
    </location>
</feature>
<dbReference type="InterPro" id="IPR036770">
    <property type="entry name" value="Ankyrin_rpt-contain_sf"/>
</dbReference>
<keyword evidence="1" id="KW-0040">ANK repeat</keyword>
<dbReference type="InterPro" id="IPR052754">
    <property type="entry name" value="NTPase_KAP_P-loop"/>
</dbReference>
<dbReference type="Gene3D" id="1.25.40.20">
    <property type="entry name" value="Ankyrin repeat-containing domain"/>
    <property type="match status" value="2"/>
</dbReference>
<feature type="region of interest" description="Disordered" evidence="2">
    <location>
        <begin position="1201"/>
        <end position="1249"/>
    </location>
</feature>
<dbReference type="PANTHER" id="PTHR22674">
    <property type="entry name" value="NTPASE, KAP FAMILY P-LOOP DOMAIN-CONTAINING 1"/>
    <property type="match status" value="1"/>
</dbReference>
<dbReference type="PROSITE" id="PS50088">
    <property type="entry name" value="ANK_REPEAT"/>
    <property type="match status" value="2"/>
</dbReference>
<keyword evidence="3" id="KW-0812">Transmembrane</keyword>
<dbReference type="EMBL" id="OV696691">
    <property type="protein sequence ID" value="CAH1268234.1"/>
    <property type="molecule type" value="Genomic_DNA"/>
</dbReference>
<keyword evidence="6" id="KW-1185">Reference proteome</keyword>
<proteinExistence type="predicted"/>
<dbReference type="InterPro" id="IPR035892">
    <property type="entry name" value="C2_domain_sf"/>
</dbReference>
<evidence type="ECO:0000256" key="3">
    <source>
        <dbReference type="SAM" id="Phobius"/>
    </source>
</evidence>
<feature type="compositionally biased region" description="Polar residues" evidence="2">
    <location>
        <begin position="1216"/>
        <end position="1232"/>
    </location>
</feature>
<feature type="transmembrane region" description="Helical" evidence="3">
    <location>
        <begin position="535"/>
        <end position="563"/>
    </location>
</feature>
<feature type="region of interest" description="Disordered" evidence="2">
    <location>
        <begin position="156"/>
        <end position="191"/>
    </location>
</feature>
<dbReference type="PROSITE" id="PS50297">
    <property type="entry name" value="ANK_REP_REGION"/>
    <property type="match status" value="1"/>
</dbReference>
<organism evidence="5 6">
    <name type="scientific">Branchiostoma lanceolatum</name>
    <name type="common">Common lancelet</name>
    <name type="synonym">Amphioxus lanceolatum</name>
    <dbReference type="NCBI Taxonomy" id="7740"/>
    <lineage>
        <taxon>Eukaryota</taxon>
        <taxon>Metazoa</taxon>
        <taxon>Chordata</taxon>
        <taxon>Cephalochordata</taxon>
        <taxon>Leptocardii</taxon>
        <taxon>Amphioxiformes</taxon>
        <taxon>Branchiostomatidae</taxon>
        <taxon>Branchiostoma</taxon>
    </lineage>
</organism>
<dbReference type="InterPro" id="IPR002110">
    <property type="entry name" value="Ankyrin_rpt"/>
</dbReference>
<evidence type="ECO:0000313" key="5">
    <source>
        <dbReference type="EMBL" id="CAH1268234.1"/>
    </source>
</evidence>
<gene>
    <name evidence="5" type="primary">KIDINS220</name>
    <name evidence="5" type="ORF">BLAG_LOCUS21250</name>
</gene>
<feature type="compositionally biased region" description="Polar residues" evidence="2">
    <location>
        <begin position="1375"/>
        <end position="1384"/>
    </location>
</feature>
<feature type="compositionally biased region" description="Basic and acidic residues" evidence="2">
    <location>
        <begin position="1318"/>
        <end position="1336"/>
    </location>
</feature>
<dbReference type="PANTHER" id="PTHR22674:SF6">
    <property type="entry name" value="NTPASE KAP FAMILY P-LOOP DOMAIN-CONTAINING PROTEIN 1"/>
    <property type="match status" value="1"/>
</dbReference>
<dbReference type="InterPro" id="IPR000008">
    <property type="entry name" value="C2_dom"/>
</dbReference>
<reference evidence="5" key="1">
    <citation type="submission" date="2022-01" db="EMBL/GenBank/DDBJ databases">
        <authorList>
            <person name="Braso-Vives M."/>
        </authorList>
    </citation>
    <scope>NUCLEOTIDE SEQUENCE</scope>
</reference>
<feature type="region of interest" description="Disordered" evidence="2">
    <location>
        <begin position="1314"/>
        <end position="1410"/>
    </location>
</feature>
<dbReference type="Pfam" id="PF07693">
    <property type="entry name" value="KAP_NTPase"/>
    <property type="match status" value="1"/>
</dbReference>
<feature type="compositionally biased region" description="Basic and acidic residues" evidence="2">
    <location>
        <begin position="1399"/>
        <end position="1410"/>
    </location>
</feature>
<dbReference type="InterPro" id="IPR011646">
    <property type="entry name" value="KAP_P-loop"/>
</dbReference>
<feature type="transmembrane region" description="Helical" evidence="3">
    <location>
        <begin position="697"/>
        <end position="720"/>
    </location>
</feature>
<evidence type="ECO:0000256" key="2">
    <source>
        <dbReference type="SAM" id="MobiDB-lite"/>
    </source>
</evidence>
<sequence>MGSPNVSPDSVFDEVDPVPVVSASTTGTVDIIARRDYCKGSLEITVVRACLDKDAVWGLEDMKNQKILGRRTINPYARVEVGGRALTTKVSRQTYKPMFNDTFQFESNTIAYDSLLHVKVKNYRMIHKDLVIGELTLHLGELDMGKIQQYYLKTPEIDETTEESHDTNLNTSRTEETDTQQLVSTTDGPKKTMGSRSSLFGFMASKIKDLHTAALVGDIGKVNKFLEAGHDVNEKKALQLFPQHSDEVVSEHEFQDVTPLHCAVIAGNAKVVSRLLRSGADPLVRSKDLQSPMHTATWFGHDRIMETLLLKYEVEYQQKMKQQGVTGPLSTSTARLLYWVDPTIRADLENMVWEAAKVDNVAFLNVLVGQLQWTAEDLAIRDRAGNTPLHIAVHQRYQSKKFAHALLDMNSDLIEEKNYAGQTVMNVAGADMKYTLMGTAKRVGSLKSDSHFEEDSLGYRVYAKTVADILTDESTTMPITVGIYARWGAGKSFILNQVKNEIDANIEKADKLRQVEEDNAKRTTKRKRSTPVPPLPFASCACFFAFLLFIGLVVGGVLTYMYYRAIFKIVLIVGTISTICTCVIVGYLKRKDLQRILLTLFPGLHWTKRHLQLIGIWLDLVSPPDLETHPPNPGHVKVIHVQFNAWEYSGCSALWAGIVTKLCDEVEGEIGPWTTRLYRAIHEKFMASEKPPVTERLWFKLLITTILGTVLIVLAAVFGISGDSYLAIGTSIVEILCGVALGAGLLKNATKIWSFLRKMAFSQRDRLVAQTVKPNFDQELGFMAKVKTEVKVVTYLLRYFEAARGRQYRAVVVVDDLDRCPKDRVTKVIEAVGILLSDPNSYFISLLAVDPRIVVKSIEESFGDVMLNANINGYEYLKKIVQLPICLPGPGPQDRKRFLWDTAKMSATERRVRAVQRQEAGQARAKKAAKTLVLNKEEKDDMKRGLHKLSILWRADVTQETSYESRTISVGSAYEEPGLVISGNDITDKNLFLTKAIKNLQKDDVIRFVAGNPRHIRRLFNILCVSVGVLAQRERLTRFKPKQVARWVLLVEQWPYRMSWIIQYVDDFFQRRELGRRETLQRGIQMHDKLVDIFLQRVKCEISTQEEWSHLNPLDEDPEMFELFLTFAEFTVEDMQDLLPYTVNLDLSIRQTIGYARAQTDVKEVKQNSQALTSLPNEGGSPAALLSDLLKNGRREPGIMKVPDSVFSVEKETDDLGSSSPQDRALTSTPSRRPQVRPHGNRPSPDPNLDVIAEEAHEEVCRDVQRQLSAAMDDSAAKDAVNDDGEPATVTTIPMAAAARERPLEVSPTTIIATAEGDAEKSDDAALEEVNGHSSDDSAETNSASPNDIVLVENGEMNGESHDDREDDGSPLLEESSSLTNGSSDEVHDEEENPSAPLLDKEAAERESNV</sequence>
<evidence type="ECO:0000259" key="4">
    <source>
        <dbReference type="PROSITE" id="PS50004"/>
    </source>
</evidence>
<dbReference type="Pfam" id="PF12796">
    <property type="entry name" value="Ank_2"/>
    <property type="match status" value="1"/>
</dbReference>
<name>A0A8K0EZG5_BRALA</name>
<feature type="transmembrane region" description="Helical" evidence="3">
    <location>
        <begin position="726"/>
        <end position="746"/>
    </location>
</feature>
<dbReference type="SMART" id="SM00239">
    <property type="entry name" value="C2"/>
    <property type="match status" value="1"/>
</dbReference>
<dbReference type="PROSITE" id="PS50004">
    <property type="entry name" value="C2"/>
    <property type="match status" value="1"/>
</dbReference>
<dbReference type="Proteomes" id="UP000838412">
    <property type="component" value="Chromosome 6"/>
</dbReference>
<dbReference type="Gene3D" id="2.60.40.150">
    <property type="entry name" value="C2 domain"/>
    <property type="match status" value="1"/>
</dbReference>
<evidence type="ECO:0000313" key="6">
    <source>
        <dbReference type="Proteomes" id="UP000838412"/>
    </source>
</evidence>
<feature type="repeat" description="ANK" evidence="1">
    <location>
        <begin position="384"/>
        <end position="418"/>
    </location>
</feature>
<dbReference type="CDD" id="cd00030">
    <property type="entry name" value="C2"/>
    <property type="match status" value="1"/>
</dbReference>
<feature type="transmembrane region" description="Helical" evidence="3">
    <location>
        <begin position="569"/>
        <end position="588"/>
    </location>
</feature>
<evidence type="ECO:0000256" key="1">
    <source>
        <dbReference type="PROSITE-ProRule" id="PRU00023"/>
    </source>
</evidence>
<dbReference type="SUPFAM" id="SSF49562">
    <property type="entry name" value="C2 domain (Calcium/lipid-binding domain, CaLB)"/>
    <property type="match status" value="1"/>
</dbReference>
<keyword evidence="3" id="KW-0472">Membrane</keyword>
<accession>A0A8K0EZG5</accession>
<dbReference type="SUPFAM" id="SSF48403">
    <property type="entry name" value="Ankyrin repeat"/>
    <property type="match status" value="1"/>
</dbReference>
<feature type="domain" description="C2" evidence="4">
    <location>
        <begin position="25"/>
        <end position="152"/>
    </location>
</feature>
<protein>
    <submittedName>
        <fullName evidence="5">KIDINS220 protein</fullName>
    </submittedName>
</protein>